<protein>
    <submittedName>
        <fullName evidence="1">Uncharacterized protein</fullName>
    </submittedName>
</protein>
<reference evidence="1" key="1">
    <citation type="journal article" date="2020" name="G3 (Bethesda)">
        <title>High-Quality Assemblies for Three Invasive Social Wasps from the &lt;i&gt;Vespula&lt;/i&gt; Genus.</title>
        <authorList>
            <person name="Harrop T.W.R."/>
            <person name="Guhlin J."/>
            <person name="McLaughlin G.M."/>
            <person name="Permina E."/>
            <person name="Stockwell P."/>
            <person name="Gilligan J."/>
            <person name="Le Lec M.F."/>
            <person name="Gruber M.A.M."/>
            <person name="Quinn O."/>
            <person name="Lovegrove M."/>
            <person name="Duncan E.J."/>
            <person name="Remnant E.J."/>
            <person name="Van Eeckhoven J."/>
            <person name="Graham B."/>
            <person name="Knapp R.A."/>
            <person name="Langford K.W."/>
            <person name="Kronenberg Z."/>
            <person name="Press M.O."/>
            <person name="Eacker S.M."/>
            <person name="Wilson-Rankin E.E."/>
            <person name="Purcell J."/>
            <person name="Lester P.J."/>
            <person name="Dearden P.K."/>
        </authorList>
    </citation>
    <scope>NUCLEOTIDE SEQUENCE</scope>
    <source>
        <strain evidence="1">Volc-1</strain>
    </source>
</reference>
<sequence>MYTLLRRYGNKTVQEKSPKKSPKKLPKNLLTNKKKRNLKRIKSRELFAGKVLVDCDCYHRNGLQHDCPRSLCGKEPCQELPLPKCDLGTYFIDKWTTYYDKLDRMMPSTFCGSEEDWLNEINKWKTNNLEAKKIDDDKNKLTY</sequence>
<evidence type="ECO:0000313" key="2">
    <source>
        <dbReference type="Proteomes" id="UP000600918"/>
    </source>
</evidence>
<dbReference type="Proteomes" id="UP000600918">
    <property type="component" value="Unassembled WGS sequence"/>
</dbReference>
<keyword evidence="2" id="KW-1185">Reference proteome</keyword>
<accession>A0A834NXX2</accession>
<dbReference type="AlphaFoldDB" id="A0A834NXX2"/>
<evidence type="ECO:0000313" key="1">
    <source>
        <dbReference type="EMBL" id="KAF7420625.1"/>
    </source>
</evidence>
<proteinExistence type="predicted"/>
<name>A0A834NXX2_VESPE</name>
<comment type="caution">
    <text evidence="1">The sequence shown here is derived from an EMBL/GenBank/DDBJ whole genome shotgun (WGS) entry which is preliminary data.</text>
</comment>
<dbReference type="EMBL" id="JACSDY010000009">
    <property type="protein sequence ID" value="KAF7420625.1"/>
    <property type="molecule type" value="Genomic_DNA"/>
</dbReference>
<gene>
    <name evidence="1" type="ORF">H0235_010922</name>
</gene>
<organism evidence="1 2">
    <name type="scientific">Vespula pensylvanica</name>
    <name type="common">Western yellow jacket</name>
    <name type="synonym">Wasp</name>
    <dbReference type="NCBI Taxonomy" id="30213"/>
    <lineage>
        <taxon>Eukaryota</taxon>
        <taxon>Metazoa</taxon>
        <taxon>Ecdysozoa</taxon>
        <taxon>Arthropoda</taxon>
        <taxon>Hexapoda</taxon>
        <taxon>Insecta</taxon>
        <taxon>Pterygota</taxon>
        <taxon>Neoptera</taxon>
        <taxon>Endopterygota</taxon>
        <taxon>Hymenoptera</taxon>
        <taxon>Apocrita</taxon>
        <taxon>Aculeata</taxon>
        <taxon>Vespoidea</taxon>
        <taxon>Vespidae</taxon>
        <taxon>Vespinae</taxon>
        <taxon>Vespula</taxon>
    </lineage>
</organism>